<gene>
    <name evidence="1" type="ORF">B5E88_03365</name>
</gene>
<reference evidence="2" key="1">
    <citation type="submission" date="2017-04" db="EMBL/GenBank/DDBJ databases">
        <title>Function of individual gut microbiota members based on whole genome sequencing of pure cultures obtained from chicken caecum.</title>
        <authorList>
            <person name="Medvecky M."/>
            <person name="Cejkova D."/>
            <person name="Polansky O."/>
            <person name="Karasova D."/>
            <person name="Kubasova T."/>
            <person name="Cizek A."/>
            <person name="Rychlik I."/>
        </authorList>
    </citation>
    <scope>NUCLEOTIDE SEQUENCE [LARGE SCALE GENOMIC DNA]</scope>
    <source>
        <strain evidence="2">An144</strain>
    </source>
</reference>
<dbReference type="AlphaFoldDB" id="A0A1Y4R1Q3"/>
<dbReference type="RefSeq" id="WP_047242422.1">
    <property type="nucleotide sequence ID" value="NZ_CP144502.1"/>
</dbReference>
<dbReference type="Proteomes" id="UP000196074">
    <property type="component" value="Unassembled WGS sequence"/>
</dbReference>
<protein>
    <recommendedName>
        <fullName evidence="3">Nucleoid-associated protein</fullName>
    </recommendedName>
</protein>
<name>A0A1Y4R1Q3_9ENTE</name>
<accession>A0A1Y4R1Q3</accession>
<evidence type="ECO:0000313" key="1">
    <source>
        <dbReference type="EMBL" id="OUQ11250.1"/>
    </source>
</evidence>
<organism evidence="1 2">
    <name type="scientific">Enterococcus cecorum</name>
    <dbReference type="NCBI Taxonomy" id="44008"/>
    <lineage>
        <taxon>Bacteria</taxon>
        <taxon>Bacillati</taxon>
        <taxon>Bacillota</taxon>
        <taxon>Bacilli</taxon>
        <taxon>Lactobacillales</taxon>
        <taxon>Enterococcaceae</taxon>
        <taxon>Enterococcus</taxon>
    </lineage>
</organism>
<sequence length="333" mass="37829">MDIYLKEAYLHIADRQAGDPVLSELPLDLSKDYLREYIEKKIAKMYSPQSKAGQIDLASDIGQILTQQTELKMMSQQLVNLWYQSYQQSTDAPSCDIIVAKYELDTTPYLAFLKLNYSQGYTHFLDQTEEGLYNQFILHQAILPNKTQKVDEGVIINLLSFDFQLLEKRYQFSGEKKAYFSTEFIAQVPSLSLEENVKAIKKVASKIGSEFADEDYQVVAKVKQAIVESIDQNGYIEPKEIAESVFKENITAQLAFQEKVAEKGVSATAPLIANVKEVSEKKYNKQKLKLSNGIEMIIPMDVYQDPNLLEFVNQPDGTISVMIKNVEDISTKL</sequence>
<dbReference type="GO" id="GO:0009295">
    <property type="term" value="C:nucleoid"/>
    <property type="evidence" value="ECO:0007669"/>
    <property type="project" value="InterPro"/>
</dbReference>
<dbReference type="Pfam" id="PF04245">
    <property type="entry name" value="NA37"/>
    <property type="match status" value="1"/>
</dbReference>
<evidence type="ECO:0008006" key="3">
    <source>
        <dbReference type="Google" id="ProtNLM"/>
    </source>
</evidence>
<dbReference type="EMBL" id="NFLC01000004">
    <property type="protein sequence ID" value="OUQ11250.1"/>
    <property type="molecule type" value="Genomic_DNA"/>
</dbReference>
<dbReference type="InterPro" id="IPR007358">
    <property type="entry name" value="Nucleoid_associated_NdpA"/>
</dbReference>
<comment type="caution">
    <text evidence="1">The sequence shown here is derived from an EMBL/GenBank/DDBJ whole genome shotgun (WGS) entry which is preliminary data.</text>
</comment>
<evidence type="ECO:0000313" key="2">
    <source>
        <dbReference type="Proteomes" id="UP000196074"/>
    </source>
</evidence>
<proteinExistence type="predicted"/>